<dbReference type="SUPFAM" id="SSF52833">
    <property type="entry name" value="Thioredoxin-like"/>
    <property type="match status" value="1"/>
</dbReference>
<dbReference type="RefSeq" id="WP_231701672.1">
    <property type="nucleotide sequence ID" value="NZ_LT629787.1"/>
</dbReference>
<dbReference type="SUPFAM" id="SSF47616">
    <property type="entry name" value="GST C-terminal domain-like"/>
    <property type="match status" value="1"/>
</dbReference>
<sequence>MINDNPVHELFGMPHSLYTGIARSYLRTQGIAYRELGTRHPSFASEILPVTRRSIIPVLRTIDGEIIQDSLDIIDHFEVLGVPYSAYPQGPLQRILAIVLQYYGCQSMLRHAMHYRWSFLDQQEAFIRHAFASALGAELAEDVMQRMQSYLPGLGVTPETAPLIEASYHDLLQLLNAHLAQHPYLLGGRPSIADYGLIGPLYAHLGRDPVPAGIMKTTAPWVYRWVERMLAPGLDVVEFADYGTDFIADDAIPDTLAPLLAHVAADIFPELTDKLAFMDAWVAEKQPADGQPVGAKPHQRHIGQVQTQFRGLPIQAGVEPYLLYLLQRAGDVLHRLPPVEQERVHAALEGYGLLAAVPAPRDYRVGRAGQLEVWQTVS</sequence>
<dbReference type="InterPro" id="IPR036249">
    <property type="entry name" value="Thioredoxin-like_sf"/>
</dbReference>
<dbReference type="Gene3D" id="3.40.30.10">
    <property type="entry name" value="Glutaredoxin"/>
    <property type="match status" value="1"/>
</dbReference>
<protein>
    <submittedName>
        <fullName evidence="2">Glutathione S-transferase</fullName>
    </submittedName>
</protein>
<accession>A0A1H2E9Q0</accession>
<dbReference type="GO" id="GO:0016740">
    <property type="term" value="F:transferase activity"/>
    <property type="evidence" value="ECO:0007669"/>
    <property type="project" value="UniProtKB-KW"/>
</dbReference>
<evidence type="ECO:0000313" key="2">
    <source>
        <dbReference type="EMBL" id="SDT91418.1"/>
    </source>
</evidence>
<dbReference type="Pfam" id="PF13410">
    <property type="entry name" value="GST_C_2"/>
    <property type="match status" value="1"/>
</dbReference>
<organism evidence="2 3">
    <name type="scientific">Halopseudomonas salegens</name>
    <dbReference type="NCBI Taxonomy" id="1434072"/>
    <lineage>
        <taxon>Bacteria</taxon>
        <taxon>Pseudomonadati</taxon>
        <taxon>Pseudomonadota</taxon>
        <taxon>Gammaproteobacteria</taxon>
        <taxon>Pseudomonadales</taxon>
        <taxon>Pseudomonadaceae</taxon>
        <taxon>Halopseudomonas</taxon>
    </lineage>
</organism>
<dbReference type="Proteomes" id="UP000243924">
    <property type="component" value="Chromosome I"/>
</dbReference>
<dbReference type="Gene3D" id="1.20.1050.10">
    <property type="match status" value="1"/>
</dbReference>
<evidence type="ECO:0000259" key="1">
    <source>
        <dbReference type="Pfam" id="PF13417"/>
    </source>
</evidence>
<dbReference type="InterPro" id="IPR004045">
    <property type="entry name" value="Glutathione_S-Trfase_N"/>
</dbReference>
<proteinExistence type="predicted"/>
<dbReference type="STRING" id="1434072.SAMN05216210_0452"/>
<dbReference type="AlphaFoldDB" id="A0A1H2E9Q0"/>
<feature type="domain" description="GST N-terminal" evidence="1">
    <location>
        <begin position="10"/>
        <end position="78"/>
    </location>
</feature>
<reference evidence="3" key="1">
    <citation type="submission" date="2016-10" db="EMBL/GenBank/DDBJ databases">
        <authorList>
            <person name="Varghese N."/>
            <person name="Submissions S."/>
        </authorList>
    </citation>
    <scope>NUCLEOTIDE SEQUENCE [LARGE SCALE GENOMIC DNA]</scope>
    <source>
        <strain evidence="3">CECT 8338</strain>
    </source>
</reference>
<keyword evidence="3" id="KW-1185">Reference proteome</keyword>
<gene>
    <name evidence="2" type="ORF">SAMN05216210_0452</name>
</gene>
<name>A0A1H2E9Q0_9GAMM</name>
<keyword evidence="2" id="KW-0808">Transferase</keyword>
<dbReference type="Pfam" id="PF13417">
    <property type="entry name" value="GST_N_3"/>
    <property type="match status" value="1"/>
</dbReference>
<dbReference type="EMBL" id="LT629787">
    <property type="protein sequence ID" value="SDT91418.1"/>
    <property type="molecule type" value="Genomic_DNA"/>
</dbReference>
<evidence type="ECO:0000313" key="3">
    <source>
        <dbReference type="Proteomes" id="UP000243924"/>
    </source>
</evidence>
<dbReference type="InterPro" id="IPR036282">
    <property type="entry name" value="Glutathione-S-Trfase_C_sf"/>
</dbReference>